<dbReference type="Proteomes" id="UP000237144">
    <property type="component" value="Unassembled WGS sequence"/>
</dbReference>
<sequence length="207" mass="23153">MPPHLPLGHGKRPVSPGGQLANPEADEDDIDAEGESDPEYHQHVSANLSDAEGSDVDGVYESDPEYPGPPLGHHADTEHPSRRGGRAEPYTPRPRKQRMSETTYREEVEAIAKAARDKTTSLRDHVHEDVNILYPNESQKHLDHRLQQIAAWVTAMLGPDALGRLASASREILEKNFQFLAEEIEAMSTAMFRLPTVRMFFTLDVRN</sequence>
<accession>A0A2S5BDH6</accession>
<dbReference type="EMBL" id="PJQD01000021">
    <property type="protein sequence ID" value="POY74835.1"/>
    <property type="molecule type" value="Genomic_DNA"/>
</dbReference>
<feature type="compositionally biased region" description="Acidic residues" evidence="1">
    <location>
        <begin position="52"/>
        <end position="64"/>
    </location>
</feature>
<name>A0A2S5BDH6_9BASI</name>
<proteinExistence type="predicted"/>
<reference evidence="2 3" key="1">
    <citation type="journal article" date="2018" name="Front. Microbiol.">
        <title>Prospects for Fungal Bioremediation of Acidic Radioactive Waste Sites: Characterization and Genome Sequence of Rhodotorula taiwanensis MD1149.</title>
        <authorList>
            <person name="Tkavc R."/>
            <person name="Matrosova V.Y."/>
            <person name="Grichenko O.E."/>
            <person name="Gostincar C."/>
            <person name="Volpe R.P."/>
            <person name="Klimenkova P."/>
            <person name="Gaidamakova E.K."/>
            <person name="Zhou C.E."/>
            <person name="Stewart B.J."/>
            <person name="Lyman M.G."/>
            <person name="Malfatti S.A."/>
            <person name="Rubinfeld B."/>
            <person name="Courtot M."/>
            <person name="Singh J."/>
            <person name="Dalgard C.L."/>
            <person name="Hamilton T."/>
            <person name="Frey K.G."/>
            <person name="Gunde-Cimerman N."/>
            <person name="Dugan L."/>
            <person name="Daly M.J."/>
        </authorList>
    </citation>
    <scope>NUCLEOTIDE SEQUENCE [LARGE SCALE GENOMIC DNA]</scope>
    <source>
        <strain evidence="2 3">MD1149</strain>
    </source>
</reference>
<gene>
    <name evidence="2" type="ORF">BMF94_2108</name>
</gene>
<organism evidence="2 3">
    <name type="scientific">Rhodotorula taiwanensis</name>
    <dbReference type="NCBI Taxonomy" id="741276"/>
    <lineage>
        <taxon>Eukaryota</taxon>
        <taxon>Fungi</taxon>
        <taxon>Dikarya</taxon>
        <taxon>Basidiomycota</taxon>
        <taxon>Pucciniomycotina</taxon>
        <taxon>Microbotryomycetes</taxon>
        <taxon>Sporidiobolales</taxon>
        <taxon>Sporidiobolaceae</taxon>
        <taxon>Rhodotorula</taxon>
    </lineage>
</organism>
<evidence type="ECO:0000256" key="1">
    <source>
        <dbReference type="SAM" id="MobiDB-lite"/>
    </source>
</evidence>
<evidence type="ECO:0000313" key="2">
    <source>
        <dbReference type="EMBL" id="POY74835.1"/>
    </source>
</evidence>
<evidence type="ECO:0000313" key="3">
    <source>
        <dbReference type="Proteomes" id="UP000237144"/>
    </source>
</evidence>
<dbReference type="AlphaFoldDB" id="A0A2S5BDH6"/>
<feature type="region of interest" description="Disordered" evidence="1">
    <location>
        <begin position="1"/>
        <end position="105"/>
    </location>
</feature>
<feature type="compositionally biased region" description="Acidic residues" evidence="1">
    <location>
        <begin position="24"/>
        <end position="37"/>
    </location>
</feature>
<comment type="caution">
    <text evidence="2">The sequence shown here is derived from an EMBL/GenBank/DDBJ whole genome shotgun (WGS) entry which is preliminary data.</text>
</comment>
<protein>
    <submittedName>
        <fullName evidence="2">Uncharacterized protein</fullName>
    </submittedName>
</protein>
<keyword evidence="3" id="KW-1185">Reference proteome</keyword>